<keyword evidence="3 7" id="KW-0347">Helicase</keyword>
<keyword evidence="2 7" id="KW-0378">Hydrolase</keyword>
<feature type="region of interest" description="Disordered" evidence="8">
    <location>
        <begin position="444"/>
        <end position="484"/>
    </location>
</feature>
<evidence type="ECO:0000259" key="9">
    <source>
        <dbReference type="PROSITE" id="PS51192"/>
    </source>
</evidence>
<keyword evidence="13" id="KW-1185">Reference proteome</keyword>
<dbReference type="SUPFAM" id="SSF52540">
    <property type="entry name" value="P-loop containing nucleoside triphosphate hydrolases"/>
    <property type="match status" value="1"/>
</dbReference>
<evidence type="ECO:0000256" key="7">
    <source>
        <dbReference type="RuleBase" id="RU000492"/>
    </source>
</evidence>
<evidence type="ECO:0000256" key="1">
    <source>
        <dbReference type="ARBA" id="ARBA00022741"/>
    </source>
</evidence>
<evidence type="ECO:0000259" key="10">
    <source>
        <dbReference type="PROSITE" id="PS51194"/>
    </source>
</evidence>
<accession>A0A7G9GB81</accession>
<dbReference type="InterPro" id="IPR050079">
    <property type="entry name" value="DEAD_box_RNA_helicase"/>
</dbReference>
<dbReference type="EMBL" id="CP060635">
    <property type="protein sequence ID" value="QNM08063.1"/>
    <property type="molecule type" value="Genomic_DNA"/>
</dbReference>
<dbReference type="InterPro" id="IPR001650">
    <property type="entry name" value="Helicase_C-like"/>
</dbReference>
<evidence type="ECO:0000313" key="13">
    <source>
        <dbReference type="Proteomes" id="UP000515860"/>
    </source>
</evidence>
<dbReference type="AlphaFoldDB" id="A0A7G9GB81"/>
<evidence type="ECO:0000313" key="12">
    <source>
        <dbReference type="EMBL" id="QNM08063.1"/>
    </source>
</evidence>
<dbReference type="GO" id="GO:0005524">
    <property type="term" value="F:ATP binding"/>
    <property type="evidence" value="ECO:0007669"/>
    <property type="project" value="UniProtKB-KW"/>
</dbReference>
<evidence type="ECO:0000256" key="8">
    <source>
        <dbReference type="SAM" id="MobiDB-lite"/>
    </source>
</evidence>
<dbReference type="InterPro" id="IPR014001">
    <property type="entry name" value="Helicase_ATP-bd"/>
</dbReference>
<dbReference type="PROSITE" id="PS51192">
    <property type="entry name" value="HELICASE_ATP_BIND_1"/>
    <property type="match status" value="1"/>
</dbReference>
<protein>
    <submittedName>
        <fullName evidence="12">DEAD/DEAH box helicase</fullName>
    </submittedName>
</protein>
<dbReference type="InterPro" id="IPR011545">
    <property type="entry name" value="DEAD/DEAH_box_helicase_dom"/>
</dbReference>
<dbReference type="PROSITE" id="PS51195">
    <property type="entry name" value="Q_MOTIF"/>
    <property type="match status" value="1"/>
</dbReference>
<evidence type="ECO:0000256" key="2">
    <source>
        <dbReference type="ARBA" id="ARBA00022801"/>
    </source>
</evidence>
<dbReference type="GO" id="GO:0005829">
    <property type="term" value="C:cytosol"/>
    <property type="evidence" value="ECO:0007669"/>
    <property type="project" value="TreeGrafter"/>
</dbReference>
<dbReference type="GO" id="GO:0003724">
    <property type="term" value="F:RNA helicase activity"/>
    <property type="evidence" value="ECO:0007669"/>
    <property type="project" value="InterPro"/>
</dbReference>
<keyword evidence="4 7" id="KW-0067">ATP-binding</keyword>
<gene>
    <name evidence="12" type="ORF">H9Q79_14385</name>
</gene>
<feature type="domain" description="DEAD-box RNA helicase Q" evidence="11">
    <location>
        <begin position="5"/>
        <end position="33"/>
    </location>
</feature>
<dbReference type="GO" id="GO:0016787">
    <property type="term" value="F:hydrolase activity"/>
    <property type="evidence" value="ECO:0007669"/>
    <property type="project" value="UniProtKB-KW"/>
</dbReference>
<comment type="similarity">
    <text evidence="5 7">Belongs to the DEAD box helicase family.</text>
</comment>
<feature type="domain" description="Helicase ATP-binding" evidence="9">
    <location>
        <begin position="36"/>
        <end position="206"/>
    </location>
</feature>
<dbReference type="InterPro" id="IPR000629">
    <property type="entry name" value="RNA-helicase_DEAD-box_CS"/>
</dbReference>
<feature type="short sequence motif" description="Q motif" evidence="6">
    <location>
        <begin position="5"/>
        <end position="33"/>
    </location>
</feature>
<name>A0A7G9GB81_9FIRM</name>
<dbReference type="Pfam" id="PF00271">
    <property type="entry name" value="Helicase_C"/>
    <property type="match status" value="1"/>
</dbReference>
<dbReference type="InterPro" id="IPR044742">
    <property type="entry name" value="DEAD/DEAH_RhlB"/>
</dbReference>
<dbReference type="GO" id="GO:0003676">
    <property type="term" value="F:nucleic acid binding"/>
    <property type="evidence" value="ECO:0007669"/>
    <property type="project" value="InterPro"/>
</dbReference>
<dbReference type="SMART" id="SM00487">
    <property type="entry name" value="DEXDc"/>
    <property type="match status" value="1"/>
</dbReference>
<dbReference type="CDD" id="cd18787">
    <property type="entry name" value="SF2_C_DEAD"/>
    <property type="match status" value="1"/>
</dbReference>
<dbReference type="PROSITE" id="PS00039">
    <property type="entry name" value="DEAD_ATP_HELICASE"/>
    <property type="match status" value="1"/>
</dbReference>
<evidence type="ECO:0000256" key="6">
    <source>
        <dbReference type="PROSITE-ProRule" id="PRU00552"/>
    </source>
</evidence>
<dbReference type="KEGG" id="whj:H9Q79_14385"/>
<organism evidence="12 13">
    <name type="scientific">Wansuia hejianensis</name>
    <dbReference type="NCBI Taxonomy" id="2763667"/>
    <lineage>
        <taxon>Bacteria</taxon>
        <taxon>Bacillati</taxon>
        <taxon>Bacillota</taxon>
        <taxon>Clostridia</taxon>
        <taxon>Lachnospirales</taxon>
        <taxon>Lachnospiraceae</taxon>
        <taxon>Wansuia</taxon>
    </lineage>
</organism>
<dbReference type="InterPro" id="IPR014014">
    <property type="entry name" value="RNA_helicase_DEAD_Q_motif"/>
</dbReference>
<reference evidence="12 13" key="1">
    <citation type="submission" date="2020-08" db="EMBL/GenBank/DDBJ databases">
        <authorList>
            <person name="Liu C."/>
            <person name="Sun Q."/>
        </authorList>
    </citation>
    <scope>NUCLEOTIDE SEQUENCE [LARGE SCALE GENOMIC DNA]</scope>
    <source>
        <strain evidence="12 13">NSJ-29</strain>
    </source>
</reference>
<dbReference type="Proteomes" id="UP000515860">
    <property type="component" value="Chromosome"/>
</dbReference>
<evidence type="ECO:0000259" key="11">
    <source>
        <dbReference type="PROSITE" id="PS51195"/>
    </source>
</evidence>
<dbReference type="PROSITE" id="PS51194">
    <property type="entry name" value="HELICASE_CTER"/>
    <property type="match status" value="1"/>
</dbReference>
<evidence type="ECO:0000256" key="3">
    <source>
        <dbReference type="ARBA" id="ARBA00022806"/>
    </source>
</evidence>
<evidence type="ECO:0000256" key="5">
    <source>
        <dbReference type="ARBA" id="ARBA00038437"/>
    </source>
</evidence>
<dbReference type="RefSeq" id="WP_249328591.1">
    <property type="nucleotide sequence ID" value="NZ_CP060635.1"/>
</dbReference>
<dbReference type="SMART" id="SM00490">
    <property type="entry name" value="HELICc"/>
    <property type="match status" value="1"/>
</dbReference>
<feature type="domain" description="Helicase C-terminal" evidence="10">
    <location>
        <begin position="217"/>
        <end position="379"/>
    </location>
</feature>
<dbReference type="CDD" id="cd00268">
    <property type="entry name" value="DEADc"/>
    <property type="match status" value="1"/>
</dbReference>
<dbReference type="InterPro" id="IPR027417">
    <property type="entry name" value="P-loop_NTPase"/>
</dbReference>
<keyword evidence="1 7" id="KW-0547">Nucleotide-binding</keyword>
<dbReference type="Pfam" id="PF00270">
    <property type="entry name" value="DEAD"/>
    <property type="match status" value="1"/>
</dbReference>
<dbReference type="PANTHER" id="PTHR47959">
    <property type="entry name" value="ATP-DEPENDENT RNA HELICASE RHLE-RELATED"/>
    <property type="match status" value="1"/>
</dbReference>
<evidence type="ECO:0000256" key="4">
    <source>
        <dbReference type="ARBA" id="ARBA00022840"/>
    </source>
</evidence>
<sequence>MSQISLFDSLSLSPQLSRAVSEIGYTQATDIQAQAIPYLLEGRDVIGRSSTGTGKTAAFGIPAVECVDGGMKRPQVLVLSPTRELAMQIALEMQKFAKYKEGICVATVYGGASMTDQIRILKRANIVIGTPGRLMDHLRRKTLKLNDIKMVVLDEADEMLSMGFVEDIQTILMQAPSERQTVLFSATMPPAILSIARQFLSDPQMVDVMEGQEVQADIEQTYYYVPRAKKQEALSLLLQQGGARRALVFCNTKSMVDELAATLRRQGIRAAGLHGDMTQTLRTQVMKGFRSGSTQILVATDVAARGIDVSEIEVVINFDLPQSFEYYVHRIGRTGRAGKRGLSQTLITDSGQAATLRRLMRFTGSEIAERRLPTGKDMMKHAVAKAADETLPLLEQGTGKAARMLVNRLKGDEYSGLDAEQVALILAEKLIGGDSQFQTLAVPETRGGSRQNFRNDYSGAARRAKRTGRRSGPVTSAGRSAKHS</sequence>
<dbReference type="PANTHER" id="PTHR47959:SF1">
    <property type="entry name" value="ATP-DEPENDENT RNA HELICASE DBPA"/>
    <property type="match status" value="1"/>
</dbReference>
<dbReference type="Gene3D" id="3.40.50.300">
    <property type="entry name" value="P-loop containing nucleotide triphosphate hydrolases"/>
    <property type="match status" value="2"/>
</dbReference>
<proteinExistence type="inferred from homology"/>